<dbReference type="GO" id="GO:0032259">
    <property type="term" value="P:methylation"/>
    <property type="evidence" value="ECO:0007669"/>
    <property type="project" value="UniProtKB-KW"/>
</dbReference>
<accession>A0ABS2GMY5</accession>
<dbReference type="Gene3D" id="3.20.20.210">
    <property type="match status" value="1"/>
</dbReference>
<dbReference type="PANTHER" id="PTHR43844:SF1">
    <property type="entry name" value="METHIONINE SYNTHASE"/>
    <property type="match status" value="1"/>
</dbReference>
<dbReference type="Pfam" id="PF01717">
    <property type="entry name" value="Meth_synt_2"/>
    <property type="match status" value="1"/>
</dbReference>
<dbReference type="InterPro" id="IPR002629">
    <property type="entry name" value="Met_Synth_C/arc"/>
</dbReference>
<sequence length="374" mass="42358">MSFTERTKAPFRLDVVGSFLRPDAIKEARAAYADGAISAEQLKAVEDRCITELVEKELAAGLRCVTDGEFRRSYWHLDFMWGFEGVEHIVGEHGYFFHDEETRADTGRIVAPIRFNGHPFLEHFKFLRDLVGDRAIPRQTIPAPAQFYNEMLRGTNCDSLDAVYPTREAFREDLIKAYSDFIHALYEAGCRSLQLDDCTWGMLCDTERRKALYGGQTDADAVAQLYVDLNNAVIDCVPRGMVVNTHICRGNYHSTWASSGGYAPVSKILFGQERVDGYYLEFDDERSGGFEPLADVTGDKIVVLGLITSKRPQLEDKEHIKERILEASKYVPLDRLCLSPQCGFASTEEGNKLTEEDQWKKLALIREIAEEVWG</sequence>
<evidence type="ECO:0000313" key="3">
    <source>
        <dbReference type="Proteomes" id="UP000724149"/>
    </source>
</evidence>
<dbReference type="Proteomes" id="UP000724149">
    <property type="component" value="Unassembled WGS sequence"/>
</dbReference>
<dbReference type="EMBL" id="JACSNR010000008">
    <property type="protein sequence ID" value="MBM6923832.1"/>
    <property type="molecule type" value="Genomic_DNA"/>
</dbReference>
<dbReference type="EC" id="2.1.1.14" evidence="2"/>
<dbReference type="PANTHER" id="PTHR43844">
    <property type="entry name" value="METHIONINE SYNTHASE"/>
    <property type="match status" value="1"/>
</dbReference>
<proteinExistence type="predicted"/>
<gene>
    <name evidence="2" type="ORF">H9X81_09055</name>
</gene>
<keyword evidence="2" id="KW-0808">Transferase</keyword>
<keyword evidence="3" id="KW-1185">Reference proteome</keyword>
<dbReference type="InterPro" id="IPR038071">
    <property type="entry name" value="UROD/MetE-like_sf"/>
</dbReference>
<reference evidence="2 3" key="1">
    <citation type="journal article" date="2021" name="Sci. Rep.">
        <title>The distribution of antibiotic resistance genes in chicken gut microbiota commensals.</title>
        <authorList>
            <person name="Juricova H."/>
            <person name="Matiasovicova J."/>
            <person name="Kubasova T."/>
            <person name="Cejkova D."/>
            <person name="Rychlik I."/>
        </authorList>
    </citation>
    <scope>NUCLEOTIDE SEQUENCE [LARGE SCALE GENOMIC DNA]</scope>
    <source>
        <strain evidence="2 3">An564</strain>
    </source>
</reference>
<evidence type="ECO:0000313" key="2">
    <source>
        <dbReference type="EMBL" id="MBM6923832.1"/>
    </source>
</evidence>
<dbReference type="NCBIfam" id="NF005085">
    <property type="entry name" value="PRK06520.1"/>
    <property type="match status" value="1"/>
</dbReference>
<dbReference type="SUPFAM" id="SSF51726">
    <property type="entry name" value="UROD/MetE-like"/>
    <property type="match status" value="1"/>
</dbReference>
<organism evidence="2 3">
    <name type="scientific">Hydrogenoanaerobacterium saccharovorans</name>
    <dbReference type="NCBI Taxonomy" id="474960"/>
    <lineage>
        <taxon>Bacteria</taxon>
        <taxon>Bacillati</taxon>
        <taxon>Bacillota</taxon>
        <taxon>Clostridia</taxon>
        <taxon>Eubacteriales</taxon>
        <taxon>Oscillospiraceae</taxon>
        <taxon>Hydrogenoanaerobacterium</taxon>
    </lineage>
</organism>
<comment type="caution">
    <text evidence="2">The sequence shown here is derived from an EMBL/GenBank/DDBJ whole genome shotgun (WGS) entry which is preliminary data.</text>
</comment>
<dbReference type="CDD" id="cd03311">
    <property type="entry name" value="CIMS_C_terminal_like"/>
    <property type="match status" value="1"/>
</dbReference>
<feature type="domain" description="Cobalamin-independent methionine synthase MetE C-terminal/archaeal" evidence="1">
    <location>
        <begin position="168"/>
        <end position="348"/>
    </location>
</feature>
<name>A0ABS2GMY5_9FIRM</name>
<dbReference type="RefSeq" id="WP_191391765.1">
    <property type="nucleotide sequence ID" value="NZ_JACSNR010000008.1"/>
</dbReference>
<dbReference type="GO" id="GO:0003871">
    <property type="term" value="F:5-methyltetrahydropteroyltriglutamate-homocysteine S-methyltransferase activity"/>
    <property type="evidence" value="ECO:0007669"/>
    <property type="project" value="UniProtKB-EC"/>
</dbReference>
<protein>
    <submittedName>
        <fullName evidence="2">5-methyltetrahydropteroyltriglutamate--homocysteine S-methyltransferase</fullName>
        <ecNumber evidence="2">2.1.1.14</ecNumber>
    </submittedName>
</protein>
<evidence type="ECO:0000259" key="1">
    <source>
        <dbReference type="Pfam" id="PF01717"/>
    </source>
</evidence>
<keyword evidence="2" id="KW-0489">Methyltransferase</keyword>